<dbReference type="GO" id="GO:0050567">
    <property type="term" value="F:glutaminyl-tRNA synthase (glutamine-hydrolyzing) activity"/>
    <property type="evidence" value="ECO:0007669"/>
    <property type="project" value="UniProtKB-UniRule"/>
</dbReference>
<proteinExistence type="inferred from homology"/>
<keyword evidence="1" id="KW-0067">ATP-binding</keyword>
<accession>A0A2G9XBH9</accession>
<keyword evidence="1" id="KW-0547">Nucleotide-binding</keyword>
<dbReference type="GO" id="GO:0070681">
    <property type="term" value="P:glutaminyl-tRNAGln biosynthesis via transamidation"/>
    <property type="evidence" value="ECO:0007669"/>
    <property type="project" value="TreeGrafter"/>
</dbReference>
<dbReference type="Pfam" id="PF02686">
    <property type="entry name" value="GatC"/>
    <property type="match status" value="1"/>
</dbReference>
<dbReference type="HAMAP" id="MF_00122">
    <property type="entry name" value="GatC"/>
    <property type="match status" value="1"/>
</dbReference>
<dbReference type="AlphaFoldDB" id="A0A2G9XBH9"/>
<name>A0A2G9XBH9_UNCKA</name>
<comment type="caution">
    <text evidence="2">The sequence shown here is derived from an EMBL/GenBank/DDBJ whole genome shotgun (WGS) entry which is preliminary data.</text>
</comment>
<gene>
    <name evidence="1 2" type="primary">gatC</name>
    <name evidence="2" type="ORF">COX53_03255</name>
</gene>
<sequence length="96" mass="10696">MLTKNEVGKIAELAKIPLGSEELSAFRLQLPKIITFVENLNKLDTKDISPTFQVISKKNELREDISAENLTRAQALQNAKLVKDGYIKTKGVLDAK</sequence>
<keyword evidence="1" id="KW-0436">Ligase</keyword>
<dbReference type="NCBIfam" id="TIGR00135">
    <property type="entry name" value="gatC"/>
    <property type="match status" value="1"/>
</dbReference>
<dbReference type="Gene3D" id="1.10.20.60">
    <property type="entry name" value="Glu-tRNAGln amidotransferase C subunit, N-terminal domain"/>
    <property type="match status" value="1"/>
</dbReference>
<comment type="function">
    <text evidence="1">Allows the formation of correctly charged Asn-tRNA(Asn) or Gln-tRNA(Gln) through the transamidation of misacylated Asp-tRNA(Asn) or Glu-tRNA(Gln) in organisms which lack either or both of asparaginyl-tRNA or glutaminyl-tRNA synthetases. The reaction takes place in the presence of glutamine and ATP through an activated phospho-Asp-tRNA(Asn) or phospho-Glu-tRNA(Gln).</text>
</comment>
<organism evidence="2 3">
    <name type="scientific">candidate division WWE3 bacterium CG23_combo_of_CG06-09_8_20_14_all_40_14</name>
    <dbReference type="NCBI Taxonomy" id="1975095"/>
    <lineage>
        <taxon>Bacteria</taxon>
        <taxon>Katanobacteria</taxon>
    </lineage>
</organism>
<keyword evidence="2" id="KW-0808">Transferase</keyword>
<dbReference type="GO" id="GO:0006412">
    <property type="term" value="P:translation"/>
    <property type="evidence" value="ECO:0007669"/>
    <property type="project" value="UniProtKB-UniRule"/>
</dbReference>
<evidence type="ECO:0000256" key="1">
    <source>
        <dbReference type="HAMAP-Rule" id="MF_00122"/>
    </source>
</evidence>
<dbReference type="GO" id="GO:0006450">
    <property type="term" value="P:regulation of translational fidelity"/>
    <property type="evidence" value="ECO:0007669"/>
    <property type="project" value="InterPro"/>
</dbReference>
<dbReference type="PANTHER" id="PTHR15004">
    <property type="entry name" value="GLUTAMYL-TRNA(GLN) AMIDOTRANSFERASE SUBUNIT C, MITOCHONDRIAL"/>
    <property type="match status" value="1"/>
</dbReference>
<dbReference type="InterPro" id="IPR003837">
    <property type="entry name" value="GatC"/>
</dbReference>
<evidence type="ECO:0000313" key="2">
    <source>
        <dbReference type="EMBL" id="PIP04297.1"/>
    </source>
</evidence>
<dbReference type="GO" id="GO:0005524">
    <property type="term" value="F:ATP binding"/>
    <property type="evidence" value="ECO:0007669"/>
    <property type="project" value="UniProtKB-KW"/>
</dbReference>
<dbReference type="Proteomes" id="UP000231388">
    <property type="component" value="Unassembled WGS sequence"/>
</dbReference>
<comment type="subunit">
    <text evidence="1">Heterotrimer of A, B and C subunits.</text>
</comment>
<comment type="similarity">
    <text evidence="1">Belongs to the GatC family.</text>
</comment>
<protein>
    <recommendedName>
        <fullName evidence="1">Aspartyl/glutamyl-tRNA(Asn/Gln) amidotransferase subunit C</fullName>
        <shortName evidence="1">Asp/Glu-ADT subunit C</shortName>
        <ecNumber evidence="1">6.3.5.-</ecNumber>
    </recommendedName>
</protein>
<dbReference type="EMBL" id="PCQY01000037">
    <property type="protein sequence ID" value="PIP04297.1"/>
    <property type="molecule type" value="Genomic_DNA"/>
</dbReference>
<dbReference type="SUPFAM" id="SSF141000">
    <property type="entry name" value="Glu-tRNAGln amidotransferase C subunit"/>
    <property type="match status" value="1"/>
</dbReference>
<keyword evidence="1" id="KW-0648">Protein biosynthesis</keyword>
<comment type="catalytic activity">
    <reaction evidence="1">
        <text>L-glutamyl-tRNA(Gln) + L-glutamine + ATP + H2O = L-glutaminyl-tRNA(Gln) + L-glutamate + ADP + phosphate + H(+)</text>
        <dbReference type="Rhea" id="RHEA:17521"/>
        <dbReference type="Rhea" id="RHEA-COMP:9681"/>
        <dbReference type="Rhea" id="RHEA-COMP:9684"/>
        <dbReference type="ChEBI" id="CHEBI:15377"/>
        <dbReference type="ChEBI" id="CHEBI:15378"/>
        <dbReference type="ChEBI" id="CHEBI:29985"/>
        <dbReference type="ChEBI" id="CHEBI:30616"/>
        <dbReference type="ChEBI" id="CHEBI:43474"/>
        <dbReference type="ChEBI" id="CHEBI:58359"/>
        <dbReference type="ChEBI" id="CHEBI:78520"/>
        <dbReference type="ChEBI" id="CHEBI:78521"/>
        <dbReference type="ChEBI" id="CHEBI:456216"/>
    </reaction>
</comment>
<dbReference type="PANTHER" id="PTHR15004:SF0">
    <property type="entry name" value="GLUTAMYL-TRNA(GLN) AMIDOTRANSFERASE SUBUNIT C, MITOCHONDRIAL"/>
    <property type="match status" value="1"/>
</dbReference>
<dbReference type="GO" id="GO:0016740">
    <property type="term" value="F:transferase activity"/>
    <property type="evidence" value="ECO:0007669"/>
    <property type="project" value="UniProtKB-KW"/>
</dbReference>
<comment type="catalytic activity">
    <reaction evidence="1">
        <text>L-aspartyl-tRNA(Asn) + L-glutamine + ATP + H2O = L-asparaginyl-tRNA(Asn) + L-glutamate + ADP + phosphate + 2 H(+)</text>
        <dbReference type="Rhea" id="RHEA:14513"/>
        <dbReference type="Rhea" id="RHEA-COMP:9674"/>
        <dbReference type="Rhea" id="RHEA-COMP:9677"/>
        <dbReference type="ChEBI" id="CHEBI:15377"/>
        <dbReference type="ChEBI" id="CHEBI:15378"/>
        <dbReference type="ChEBI" id="CHEBI:29985"/>
        <dbReference type="ChEBI" id="CHEBI:30616"/>
        <dbReference type="ChEBI" id="CHEBI:43474"/>
        <dbReference type="ChEBI" id="CHEBI:58359"/>
        <dbReference type="ChEBI" id="CHEBI:78515"/>
        <dbReference type="ChEBI" id="CHEBI:78516"/>
        <dbReference type="ChEBI" id="CHEBI:456216"/>
    </reaction>
</comment>
<reference evidence="2 3" key="1">
    <citation type="submission" date="2017-09" db="EMBL/GenBank/DDBJ databases">
        <title>Depth-based differentiation of microbial function through sediment-hosted aquifers and enrichment of novel symbionts in the deep terrestrial subsurface.</title>
        <authorList>
            <person name="Probst A.J."/>
            <person name="Ladd B."/>
            <person name="Jarett J.K."/>
            <person name="Geller-Mcgrath D.E."/>
            <person name="Sieber C.M."/>
            <person name="Emerson J.B."/>
            <person name="Anantharaman K."/>
            <person name="Thomas B.C."/>
            <person name="Malmstrom R."/>
            <person name="Stieglmeier M."/>
            <person name="Klingl A."/>
            <person name="Woyke T."/>
            <person name="Ryan C.M."/>
            <person name="Banfield J.F."/>
        </authorList>
    </citation>
    <scope>NUCLEOTIDE SEQUENCE [LARGE SCALE GENOMIC DNA]</scope>
    <source>
        <strain evidence="2">CG23_combo_of_CG06-09_8_20_14_all_40_14</strain>
    </source>
</reference>
<dbReference type="EC" id="6.3.5.-" evidence="1"/>
<evidence type="ECO:0000313" key="3">
    <source>
        <dbReference type="Proteomes" id="UP000231388"/>
    </source>
</evidence>
<dbReference type="GO" id="GO:0050566">
    <property type="term" value="F:asparaginyl-tRNA synthase (glutamine-hydrolyzing) activity"/>
    <property type="evidence" value="ECO:0007669"/>
    <property type="project" value="RHEA"/>
</dbReference>
<dbReference type="InterPro" id="IPR036113">
    <property type="entry name" value="Asp/Glu-ADT_sf_sub_c"/>
</dbReference>